<keyword evidence="3" id="KW-1185">Reference proteome</keyword>
<gene>
    <name evidence="2" type="ORF">QYM36_018007</name>
</gene>
<accession>A0AA88KUD3</accession>
<evidence type="ECO:0000313" key="3">
    <source>
        <dbReference type="Proteomes" id="UP001187531"/>
    </source>
</evidence>
<dbReference type="Proteomes" id="UP001187531">
    <property type="component" value="Unassembled WGS sequence"/>
</dbReference>
<evidence type="ECO:0000313" key="2">
    <source>
        <dbReference type="EMBL" id="KAK2703572.1"/>
    </source>
</evidence>
<sequence>MVEHILILMNLPGGPVIGGVPPWEDLPTIGERAETQQAVSQGSLVVWGTDVDVSLSKEKFKNFMFFYVNDDAENEEIHIMEEPYLAIDCRHLRLHDEALYYDLIRYPREVIPAFDMAVNEVFFDNYPDTNLPHQIQRPYNADKTNDMRLLNHEERWNKGLWLLKPNCQSNPQKVLQLALYKAGTKKDEEKETIEMRF</sequence>
<reference evidence="2" key="1">
    <citation type="submission" date="2023-07" db="EMBL/GenBank/DDBJ databases">
        <title>Chromosome-level genome assembly of Artemia franciscana.</title>
        <authorList>
            <person name="Jo E."/>
        </authorList>
    </citation>
    <scope>NUCLEOTIDE SEQUENCE</scope>
    <source>
        <tissue evidence="2">Whole body</tissue>
    </source>
</reference>
<dbReference type="SUPFAM" id="SSF50249">
    <property type="entry name" value="Nucleic acid-binding proteins"/>
    <property type="match status" value="1"/>
</dbReference>
<dbReference type="EMBL" id="JAVRJZ010000084">
    <property type="protein sequence ID" value="KAK2703572.1"/>
    <property type="molecule type" value="Genomic_DNA"/>
</dbReference>
<comment type="caution">
    <text evidence="2">The sequence shown here is derived from an EMBL/GenBank/DDBJ whole genome shotgun (WGS) entry which is preliminary data.</text>
</comment>
<evidence type="ECO:0000259" key="1">
    <source>
        <dbReference type="Pfam" id="PF14551"/>
    </source>
</evidence>
<dbReference type="InterPro" id="IPR012340">
    <property type="entry name" value="NA-bd_OB-fold"/>
</dbReference>
<proteinExistence type="predicted"/>
<dbReference type="AlphaFoldDB" id="A0AA88KUD3"/>
<dbReference type="Pfam" id="PF14551">
    <property type="entry name" value="MCM_N"/>
    <property type="match status" value="1"/>
</dbReference>
<organism evidence="2 3">
    <name type="scientific">Artemia franciscana</name>
    <name type="common">Brine shrimp</name>
    <name type="synonym">Artemia sanfranciscana</name>
    <dbReference type="NCBI Taxonomy" id="6661"/>
    <lineage>
        <taxon>Eukaryota</taxon>
        <taxon>Metazoa</taxon>
        <taxon>Ecdysozoa</taxon>
        <taxon>Arthropoda</taxon>
        <taxon>Crustacea</taxon>
        <taxon>Branchiopoda</taxon>
        <taxon>Anostraca</taxon>
        <taxon>Artemiidae</taxon>
        <taxon>Artemia</taxon>
    </lineage>
</organism>
<dbReference type="InterPro" id="IPR027925">
    <property type="entry name" value="MCM_N"/>
</dbReference>
<protein>
    <recommendedName>
        <fullName evidence="1">MCM N-terminal domain-containing protein</fullName>
    </recommendedName>
</protein>
<name>A0AA88KUD3_ARTSF</name>
<feature type="domain" description="MCM N-terminal" evidence="1">
    <location>
        <begin position="75"/>
        <end position="135"/>
    </location>
</feature>
<dbReference type="Gene3D" id="3.30.1640.10">
    <property type="entry name" value="mini-chromosome maintenance (MCM) complex, chain A, domain 1"/>
    <property type="match status" value="1"/>
</dbReference>